<protein>
    <recommendedName>
        <fullName evidence="4">Lipoprotein</fullName>
    </recommendedName>
</protein>
<dbReference type="Proteomes" id="UP000027192">
    <property type="component" value="Unassembled WGS sequence"/>
</dbReference>
<dbReference type="AlphaFoldDB" id="A0A066RPB5"/>
<evidence type="ECO:0000313" key="2">
    <source>
        <dbReference type="EMBL" id="KDM92305.1"/>
    </source>
</evidence>
<gene>
    <name evidence="2" type="ORF">EA58_07385</name>
</gene>
<evidence type="ECO:0000313" key="3">
    <source>
        <dbReference type="Proteomes" id="UP000027192"/>
    </source>
</evidence>
<keyword evidence="3" id="KW-1185">Reference proteome</keyword>
<feature type="signal peptide" evidence="1">
    <location>
        <begin position="1"/>
        <end position="19"/>
    </location>
</feature>
<dbReference type="OrthoDB" id="6370527at2"/>
<reference evidence="2 3" key="1">
    <citation type="submission" date="2014-04" db="EMBL/GenBank/DDBJ databases">
        <title>Draft genome sequence of Photobacterium halotolerans S2753: a solonamide, ngercheumicin and holomycin producer.</title>
        <authorList>
            <person name="Machado H.R."/>
            <person name="Gram L."/>
        </authorList>
    </citation>
    <scope>NUCLEOTIDE SEQUENCE [LARGE SCALE GENOMIC DNA]</scope>
    <source>
        <strain evidence="2 3">S2753</strain>
    </source>
</reference>
<comment type="caution">
    <text evidence="2">The sequence shown here is derived from an EMBL/GenBank/DDBJ whole genome shotgun (WGS) entry which is preliminary data.</text>
</comment>
<keyword evidence="1" id="KW-0732">Signal</keyword>
<evidence type="ECO:0000256" key="1">
    <source>
        <dbReference type="SAM" id="SignalP"/>
    </source>
</evidence>
<evidence type="ECO:0008006" key="4">
    <source>
        <dbReference type="Google" id="ProtNLM"/>
    </source>
</evidence>
<dbReference type="PROSITE" id="PS51257">
    <property type="entry name" value="PROKAR_LIPOPROTEIN"/>
    <property type="match status" value="1"/>
</dbReference>
<proteinExistence type="predicted"/>
<name>A0A066RPB5_9GAMM</name>
<feature type="chain" id="PRO_5001630578" description="Lipoprotein" evidence="1">
    <location>
        <begin position="20"/>
        <end position="158"/>
    </location>
</feature>
<dbReference type="EMBL" id="JMIB01000010">
    <property type="protein sequence ID" value="KDM92305.1"/>
    <property type="molecule type" value="Genomic_DNA"/>
</dbReference>
<sequence length="158" mass="17396">MKFKLNKVIVIFSAMLFLAACDSDVSGRIPNLESTDSIQGIDADENGIRDDVEIYIDSQYIESEKNEAARQYARTLQMALLTDTSDVAAVKKISVEETLAISCIYSKFKDQEGEKPAVVVQQITSVTTNTKSRLLKDLALSKAMNGMVFTLPEGDSCE</sequence>
<accession>A0A066RPB5</accession>
<organism evidence="2 3">
    <name type="scientific">Photobacterium galatheae</name>
    <dbReference type="NCBI Taxonomy" id="1654360"/>
    <lineage>
        <taxon>Bacteria</taxon>
        <taxon>Pseudomonadati</taxon>
        <taxon>Pseudomonadota</taxon>
        <taxon>Gammaproteobacteria</taxon>
        <taxon>Vibrionales</taxon>
        <taxon>Vibrionaceae</taxon>
        <taxon>Photobacterium</taxon>
    </lineage>
</organism>
<dbReference type="RefSeq" id="WP_036750747.1">
    <property type="nucleotide sequence ID" value="NZ_JAGSGC010000012.1"/>
</dbReference>